<name>A0AAV7J958_COTGL</name>
<comment type="caution">
    <text evidence="1">The sequence shown here is derived from an EMBL/GenBank/DDBJ whole genome shotgun (WGS) entry which is preliminary data.</text>
</comment>
<organism evidence="1 2">
    <name type="scientific">Cotesia glomerata</name>
    <name type="common">Lepidopteran parasitic wasp</name>
    <name type="synonym">Apanteles glomeratus</name>
    <dbReference type="NCBI Taxonomy" id="32391"/>
    <lineage>
        <taxon>Eukaryota</taxon>
        <taxon>Metazoa</taxon>
        <taxon>Ecdysozoa</taxon>
        <taxon>Arthropoda</taxon>
        <taxon>Hexapoda</taxon>
        <taxon>Insecta</taxon>
        <taxon>Pterygota</taxon>
        <taxon>Neoptera</taxon>
        <taxon>Endopterygota</taxon>
        <taxon>Hymenoptera</taxon>
        <taxon>Apocrita</taxon>
        <taxon>Ichneumonoidea</taxon>
        <taxon>Braconidae</taxon>
        <taxon>Microgastrinae</taxon>
        <taxon>Cotesia</taxon>
    </lineage>
</organism>
<keyword evidence="2" id="KW-1185">Reference proteome</keyword>
<dbReference type="Proteomes" id="UP000826195">
    <property type="component" value="Unassembled WGS sequence"/>
</dbReference>
<evidence type="ECO:0000313" key="1">
    <source>
        <dbReference type="EMBL" id="KAH0567549.1"/>
    </source>
</evidence>
<sequence>MLFYNRLKFVSEKSVVELDLKTLPDLHETIPPLLLIKNKFLPNIVPGDVININSLKSLTSLIEADNILVEVHDHDIPQFTASNFTNCDKFNKDDPVELKIAPYGLHPDYFTELFYKFDVVNEVAKRRHYGVDPKYLNNRYKCLKVKICSGLKRTKLIISSVYVVNLDKNDTDKVRIFDSKNVVLCHKLGNETHYVTRTEKGNCLFQALIYENLDDSLHSKQIKGPLLFRGKILSANNDKNLEEWAEEFVNDFSIESYKTLAELSKYQMALQAFNSKLSQ</sequence>
<gene>
    <name evidence="1" type="ORF">KQX54_010682</name>
</gene>
<accession>A0AAV7J958</accession>
<proteinExistence type="predicted"/>
<evidence type="ECO:0000313" key="2">
    <source>
        <dbReference type="Proteomes" id="UP000826195"/>
    </source>
</evidence>
<reference evidence="1 2" key="1">
    <citation type="journal article" date="2021" name="J. Hered.">
        <title>A chromosome-level genome assembly of the parasitoid wasp, Cotesia glomerata (Hymenoptera: Braconidae).</title>
        <authorList>
            <person name="Pinto B.J."/>
            <person name="Weis J.J."/>
            <person name="Gamble T."/>
            <person name="Ode P.J."/>
            <person name="Paul R."/>
            <person name="Zaspel J.M."/>
        </authorList>
    </citation>
    <scope>NUCLEOTIDE SEQUENCE [LARGE SCALE GENOMIC DNA]</scope>
    <source>
        <strain evidence="1">CgM1</strain>
    </source>
</reference>
<protein>
    <submittedName>
        <fullName evidence="1">Uncharacterized protein</fullName>
    </submittedName>
</protein>
<dbReference type="EMBL" id="JAHXZJ010000001">
    <property type="protein sequence ID" value="KAH0567549.1"/>
    <property type="molecule type" value="Genomic_DNA"/>
</dbReference>
<dbReference type="AlphaFoldDB" id="A0AAV7J958"/>